<feature type="domain" description="Carrier" evidence="7">
    <location>
        <begin position="1099"/>
        <end position="1173"/>
    </location>
</feature>
<evidence type="ECO:0000256" key="3">
    <source>
        <dbReference type="ARBA" id="ARBA00022553"/>
    </source>
</evidence>
<dbReference type="InterPro" id="IPR036736">
    <property type="entry name" value="ACP-like_sf"/>
</dbReference>
<dbReference type="InterPro" id="IPR001242">
    <property type="entry name" value="Condensation_dom"/>
</dbReference>
<gene>
    <name evidence="8" type="ORF">ACIP2Z_39600</name>
</gene>
<dbReference type="SMART" id="SM00823">
    <property type="entry name" value="PKS_PP"/>
    <property type="match status" value="2"/>
</dbReference>
<dbReference type="Gene3D" id="3.30.300.30">
    <property type="match status" value="2"/>
</dbReference>
<protein>
    <submittedName>
        <fullName evidence="8">Amino acid adenylation domain-containing protein</fullName>
    </submittedName>
</protein>
<dbReference type="PROSITE" id="PS00455">
    <property type="entry name" value="AMP_BINDING"/>
    <property type="match status" value="1"/>
</dbReference>
<evidence type="ECO:0000256" key="1">
    <source>
        <dbReference type="ARBA" id="ARBA00001957"/>
    </source>
</evidence>
<evidence type="ECO:0000256" key="6">
    <source>
        <dbReference type="SAM" id="MobiDB-lite"/>
    </source>
</evidence>
<feature type="region of interest" description="Disordered" evidence="6">
    <location>
        <begin position="486"/>
        <end position="510"/>
    </location>
</feature>
<dbReference type="InterPro" id="IPR009081">
    <property type="entry name" value="PP-bd_ACP"/>
</dbReference>
<feature type="non-terminal residue" evidence="8">
    <location>
        <position position="1634"/>
    </location>
</feature>
<dbReference type="PANTHER" id="PTHR45527">
    <property type="entry name" value="NONRIBOSOMAL PEPTIDE SYNTHETASE"/>
    <property type="match status" value="1"/>
</dbReference>
<dbReference type="Gene3D" id="1.10.1200.10">
    <property type="entry name" value="ACP-like"/>
    <property type="match status" value="2"/>
</dbReference>
<evidence type="ECO:0000259" key="7">
    <source>
        <dbReference type="PROSITE" id="PS50075"/>
    </source>
</evidence>
<comment type="cofactor">
    <cofactor evidence="1">
        <name>pantetheine 4'-phosphate</name>
        <dbReference type="ChEBI" id="CHEBI:47942"/>
    </cofactor>
</comment>
<keyword evidence="2" id="KW-0596">Phosphopantetheine</keyword>
<feature type="domain" description="Carrier" evidence="7">
    <location>
        <begin position="40"/>
        <end position="115"/>
    </location>
</feature>
<evidence type="ECO:0000313" key="8">
    <source>
        <dbReference type="EMBL" id="MFJ4085039.1"/>
    </source>
</evidence>
<dbReference type="NCBIfam" id="TIGR01733">
    <property type="entry name" value="AA-adenyl-dom"/>
    <property type="match status" value="1"/>
</dbReference>
<dbReference type="InterPro" id="IPR025110">
    <property type="entry name" value="AMP-bd_C"/>
</dbReference>
<accession>A0ABW8FSK6</accession>
<feature type="compositionally biased region" description="Basic and acidic residues" evidence="6">
    <location>
        <begin position="1540"/>
        <end position="1554"/>
    </location>
</feature>
<dbReference type="CDD" id="cd05930">
    <property type="entry name" value="A_NRPS"/>
    <property type="match status" value="1"/>
</dbReference>
<dbReference type="NCBIfam" id="TIGR01720">
    <property type="entry name" value="NRPS-para261"/>
    <property type="match status" value="1"/>
</dbReference>
<feature type="region of interest" description="Disordered" evidence="6">
    <location>
        <begin position="1540"/>
        <end position="1572"/>
    </location>
</feature>
<dbReference type="Pfam" id="PF00550">
    <property type="entry name" value="PP-binding"/>
    <property type="match status" value="2"/>
</dbReference>
<dbReference type="Pfam" id="PF13193">
    <property type="entry name" value="AMP-binding_C"/>
    <property type="match status" value="1"/>
</dbReference>
<dbReference type="PANTHER" id="PTHR45527:SF1">
    <property type="entry name" value="FATTY ACID SYNTHASE"/>
    <property type="match status" value="1"/>
</dbReference>
<dbReference type="InterPro" id="IPR023213">
    <property type="entry name" value="CAT-like_dom_sf"/>
</dbReference>
<dbReference type="InterPro" id="IPR045851">
    <property type="entry name" value="AMP-bd_C_sf"/>
</dbReference>
<dbReference type="Gene3D" id="3.30.559.30">
    <property type="entry name" value="Nonribosomal peptide synthetase, condensation domain"/>
    <property type="match status" value="2"/>
</dbReference>
<proteinExistence type="predicted"/>
<dbReference type="Pfam" id="PF00501">
    <property type="entry name" value="AMP-binding"/>
    <property type="match status" value="1"/>
</dbReference>
<evidence type="ECO:0000256" key="5">
    <source>
        <dbReference type="ARBA" id="ARBA00023194"/>
    </source>
</evidence>
<dbReference type="SUPFAM" id="SSF52777">
    <property type="entry name" value="CoA-dependent acyltransferases"/>
    <property type="match status" value="4"/>
</dbReference>
<dbReference type="InterPro" id="IPR006162">
    <property type="entry name" value="Ppantetheine_attach_site"/>
</dbReference>
<dbReference type="InterPro" id="IPR020806">
    <property type="entry name" value="PKS_PP-bd"/>
</dbReference>
<dbReference type="InterPro" id="IPR010071">
    <property type="entry name" value="AA_adenyl_dom"/>
</dbReference>
<dbReference type="Gene3D" id="3.40.50.980">
    <property type="match status" value="2"/>
</dbReference>
<keyword evidence="3" id="KW-0597">Phosphoprotein</keyword>
<dbReference type="Pfam" id="PF00668">
    <property type="entry name" value="Condensation"/>
    <property type="match status" value="2"/>
</dbReference>
<reference evidence="8 9" key="1">
    <citation type="submission" date="2024-10" db="EMBL/GenBank/DDBJ databases">
        <title>The Natural Products Discovery Center: Release of the First 8490 Sequenced Strains for Exploring Actinobacteria Biosynthetic Diversity.</title>
        <authorList>
            <person name="Kalkreuter E."/>
            <person name="Kautsar S.A."/>
            <person name="Yang D."/>
            <person name="Bader C.D."/>
            <person name="Teijaro C.N."/>
            <person name="Fluegel L."/>
            <person name="Davis C.M."/>
            <person name="Simpson J.R."/>
            <person name="Lauterbach L."/>
            <person name="Steele A.D."/>
            <person name="Gui C."/>
            <person name="Meng S."/>
            <person name="Li G."/>
            <person name="Viehrig K."/>
            <person name="Ye F."/>
            <person name="Su P."/>
            <person name="Kiefer A.F."/>
            <person name="Nichols A."/>
            <person name="Cepeda A.J."/>
            <person name="Yan W."/>
            <person name="Fan B."/>
            <person name="Jiang Y."/>
            <person name="Adhikari A."/>
            <person name="Zheng C.-J."/>
            <person name="Schuster L."/>
            <person name="Cowan T.M."/>
            <person name="Smanski M.J."/>
            <person name="Chevrette M.G."/>
            <person name="De Carvalho L.P.S."/>
            <person name="Shen B."/>
        </authorList>
    </citation>
    <scope>NUCLEOTIDE SEQUENCE [LARGE SCALE GENOMIC DNA]</scope>
    <source>
        <strain evidence="8 9">NPDC089932</strain>
    </source>
</reference>
<dbReference type="CDD" id="cd19531">
    <property type="entry name" value="LCL_NRPS-like"/>
    <property type="match status" value="1"/>
</dbReference>
<evidence type="ECO:0000256" key="4">
    <source>
        <dbReference type="ARBA" id="ARBA00022737"/>
    </source>
</evidence>
<dbReference type="InterPro" id="IPR000873">
    <property type="entry name" value="AMP-dep_synth/lig_dom"/>
</dbReference>
<organism evidence="8 9">
    <name type="scientific">Streptomyces iakyrus</name>
    <dbReference type="NCBI Taxonomy" id="68219"/>
    <lineage>
        <taxon>Bacteria</taxon>
        <taxon>Bacillati</taxon>
        <taxon>Actinomycetota</taxon>
        <taxon>Actinomycetes</taxon>
        <taxon>Kitasatosporales</taxon>
        <taxon>Streptomycetaceae</taxon>
        <taxon>Streptomyces</taxon>
    </lineage>
</organism>
<dbReference type="SUPFAM" id="SSF47336">
    <property type="entry name" value="ACP-like"/>
    <property type="match status" value="2"/>
</dbReference>
<comment type="caution">
    <text evidence="8">The sequence shown here is derived from an EMBL/GenBank/DDBJ whole genome shotgun (WGS) entry which is preliminary data.</text>
</comment>
<dbReference type="Proteomes" id="UP001617511">
    <property type="component" value="Unassembled WGS sequence"/>
</dbReference>
<dbReference type="Gene3D" id="2.30.38.10">
    <property type="entry name" value="Luciferase, Domain 3"/>
    <property type="match status" value="1"/>
</dbReference>
<dbReference type="EMBL" id="JBIVGG010000027">
    <property type="protein sequence ID" value="MFJ4085039.1"/>
    <property type="molecule type" value="Genomic_DNA"/>
</dbReference>
<dbReference type="CDD" id="cd19534">
    <property type="entry name" value="E_NRPS"/>
    <property type="match status" value="1"/>
</dbReference>
<dbReference type="InterPro" id="IPR010060">
    <property type="entry name" value="NRPS_synth"/>
</dbReference>
<keyword evidence="9" id="KW-1185">Reference proteome</keyword>
<dbReference type="RefSeq" id="WP_402076377.1">
    <property type="nucleotide sequence ID" value="NZ_JBIVGG010000027.1"/>
</dbReference>
<sequence>MVPSVFVELSELPLTANGKLNHAALPAPDSVLQDQKGFVAPRTEVEQILAEVWAQVLGIDEIGAEDNFFELGGHSLLATQVISRIREVFGVEVLLSALFDEPTVRQFAAVIEGAGTAAVAPPVVAVGRDHALPLSFGQQRLWFLDQLEPGSSEYNLATSVRWDGDVDGEALRAALGGVVARHEVLRTRLVADADGVAHQVIDEPAPFDLRIVEVPTGEDPVVAVRAVVAAEAQTPFDLARGPLLRATLVKVSAQEHVLALSMHHVVSDEWSGRILRRELLALYEAFRAGSPDPLPPLAVQYADFAVWQRQWLTGDVLDAQLAYWRDRLGGLPTLQLPTDRPRPAIRSTDGGFAEFRVPARTAQRLRAISREAGATMSMTLLAAFNVLLGRYAGTDDVVVGTPVANRNRAETEGLIGFFVNTLVMRTDLSGDPTFAELLGRVRETALGAYAHQDVPFEQLVDELVTERDRSRSPLFQVLFDYDNGQSGDAGEPAAAREPENAAEPQGPAPDALPVRFDLVLTLGASGDELSGEFQYSSELFDPTTIERMAGHLVTLLDALAEDEDRPIDDLPVLTETERSLLLHERNDTAEPLPAVGGVHELIAARAAEHPDAVAVVCGDAVLAYGDLLARANRLAHHLRAAGSGADTVVALCLPRGIDMVVAALAVWQAGAAYLPLDPEYPAERLEFMLADSGAKVLVCAGATAEGLGAETVIRLDEPTVADALAVLPASAPEVTTSPDQLAYVIYTSGSTGRPKGVQVAHRGVVNLAQAQARAFGVGEGDGVLQFAPFGFDAAVSEVVATLTAGGRLVVATAQERGEPRALAALVREKDVRVATLPPSLLAVLEPADLAGLRTLVTAGERLEEAVAARWRGEYRLLNAYGPTEVTVCASIAVLDPDGQGVPSIGTPMANTRVYVLDDRLRPVPVGVAGELYIAGTGVARGYLDRSALSAERFVADPFAGDGSRMYRSGDRVRSLPGGELEFLGRADDQVKVRGFRIEPGEIVSALATHPAVRTAAVTPFGAGNEQRLVAYVVPESQAEGIPAVGDLRDHLHQSLPVFMIPSAFVELAALPLTPNGKLDRSALPDPEGVWAGVAGEFVAPRSGVERVLAEVWAEVLGVERVGVEDNFFELGGDSIVSIRVVARARELGVHVTVAQLFDHQTVAGLASVASSESGVVAEQGLVVGEFPLTPIQRWFVGRGLPQAGHFNQSTVVEVDGRVDVGLLRSAVGALVGQHDALRSRFVRRGGAWVGRVVAAETSDLVTVVDARGVAGEDEAEFLEARATEVQAGLDLNDGPLVRVALFERRDRSQLLLVVVHHLVVDTVSWPVLLEDLASAYAQVEQGAGGVELVAKTSSFVAWAQRLEELSGSPEVVAEAEFWRAIEAAAEPLPRVFAGGANLVSGARRVSVALDAALTERLLREVPAAFRTQINDVLLSVLGVVFTEWTGSRSVVVDVEGHGREDVGADIDVSRTVGWFTSVHPVELTALVDGDLGALLRRTKQYLRGVPRKGLGYGLLRHLTDWVPQGHAEIGFNYLGQSGRRPDTAGDAAAKDNSRVRLRPSGDSLGAAQSAEGQRPHLIEVNSQVADGRLEMVWTYGAEVHDEATITGLAERYVEVLAELIEYCCRPETGGYTPS</sequence>
<dbReference type="InterPro" id="IPR020845">
    <property type="entry name" value="AMP-binding_CS"/>
</dbReference>
<keyword evidence="5" id="KW-0045">Antibiotic biosynthesis</keyword>
<dbReference type="PROSITE" id="PS50075">
    <property type="entry name" value="CARRIER"/>
    <property type="match status" value="2"/>
</dbReference>
<dbReference type="PROSITE" id="PS00012">
    <property type="entry name" value="PHOSPHOPANTETHEINE"/>
    <property type="match status" value="2"/>
</dbReference>
<keyword evidence="4" id="KW-0677">Repeat</keyword>
<name>A0ABW8FSK6_9ACTN</name>
<evidence type="ECO:0000256" key="2">
    <source>
        <dbReference type="ARBA" id="ARBA00022450"/>
    </source>
</evidence>
<evidence type="ECO:0000313" key="9">
    <source>
        <dbReference type="Proteomes" id="UP001617511"/>
    </source>
</evidence>
<dbReference type="Gene3D" id="3.30.559.10">
    <property type="entry name" value="Chloramphenicol acetyltransferase-like domain"/>
    <property type="match status" value="2"/>
</dbReference>
<dbReference type="SUPFAM" id="SSF56801">
    <property type="entry name" value="Acetyl-CoA synthetase-like"/>
    <property type="match status" value="2"/>
</dbReference>